<evidence type="ECO:0000256" key="2">
    <source>
        <dbReference type="SAM" id="Phobius"/>
    </source>
</evidence>
<keyword evidence="2" id="KW-0812">Transmembrane</keyword>
<sequence>MRARRLLPWSIPAAAVLACGAYWTQLLHTQERARDRALHTAAARAAHLADTLALQAETLVQSADFVLSTMGAQWGDRQPLPPLPYPPGAVLQLGVLDGKGKLQSQDGSVARVVIDGLPASAPGLSVGAPARQPVAGAVSFVRPLPGQGQAQVLLTLSPNYLTGLLRRLQPSRGDLLLLARTDGVAVARSDGLVEPLPFPVGPLFEHAPRTDEVLSQAWPAEDGRRILGWQRVGNTPLLALAAVDEAGALRGVQAEQATARRRAGLGSAAVLVMAGVLSLLLRRRQRRRTTAASAAAKPLGKPAGAHTATPANSASTPA</sequence>
<dbReference type="EMBL" id="JAXOJX010000026">
    <property type="protein sequence ID" value="MDZ5458166.1"/>
    <property type="molecule type" value="Genomic_DNA"/>
</dbReference>
<dbReference type="PROSITE" id="PS51257">
    <property type="entry name" value="PROKAR_LIPOPROTEIN"/>
    <property type="match status" value="1"/>
</dbReference>
<evidence type="ECO:0000256" key="1">
    <source>
        <dbReference type="SAM" id="MobiDB-lite"/>
    </source>
</evidence>
<proteinExistence type="predicted"/>
<dbReference type="Gene3D" id="3.30.450.20">
    <property type="entry name" value="PAS domain"/>
    <property type="match status" value="1"/>
</dbReference>
<dbReference type="CDD" id="cd12915">
    <property type="entry name" value="PDC2_DGC_like"/>
    <property type="match status" value="1"/>
</dbReference>
<keyword evidence="2" id="KW-0472">Membrane</keyword>
<organism evidence="3 4">
    <name type="scientific">Azohydromonas lata</name>
    <dbReference type="NCBI Taxonomy" id="45677"/>
    <lineage>
        <taxon>Bacteria</taxon>
        <taxon>Pseudomonadati</taxon>
        <taxon>Pseudomonadota</taxon>
        <taxon>Betaproteobacteria</taxon>
        <taxon>Burkholderiales</taxon>
        <taxon>Sphaerotilaceae</taxon>
        <taxon>Azohydromonas</taxon>
    </lineage>
</organism>
<gene>
    <name evidence="3" type="ORF">SM757_16445</name>
</gene>
<reference evidence="3 4" key="1">
    <citation type="submission" date="2023-11" db="EMBL/GenBank/DDBJ databases">
        <title>Draft genome of Azohydromonas lata strain H1 (DSM1123), a polyhydroxyalkanoate producer.</title>
        <authorList>
            <person name="Traversa D."/>
            <person name="D'Addabbo P."/>
            <person name="Pazzani C."/>
            <person name="Manzari C."/>
            <person name="Chiara M."/>
            <person name="Scrascia M."/>
        </authorList>
    </citation>
    <scope>NUCLEOTIDE SEQUENCE [LARGE SCALE GENOMIC DNA]</scope>
    <source>
        <strain evidence="3 4">H1</strain>
    </source>
</reference>
<evidence type="ECO:0000313" key="4">
    <source>
        <dbReference type="Proteomes" id="UP001293718"/>
    </source>
</evidence>
<dbReference type="Proteomes" id="UP001293718">
    <property type="component" value="Unassembled WGS sequence"/>
</dbReference>
<dbReference type="RefSeq" id="WP_322466316.1">
    <property type="nucleotide sequence ID" value="NZ_JAXOJX010000026.1"/>
</dbReference>
<accession>A0ABU5II53</accession>
<comment type="caution">
    <text evidence="3">The sequence shown here is derived from an EMBL/GenBank/DDBJ whole genome shotgun (WGS) entry which is preliminary data.</text>
</comment>
<keyword evidence="2" id="KW-1133">Transmembrane helix</keyword>
<keyword evidence="4" id="KW-1185">Reference proteome</keyword>
<feature type="region of interest" description="Disordered" evidence="1">
    <location>
        <begin position="290"/>
        <end position="318"/>
    </location>
</feature>
<name>A0ABU5II53_9BURK</name>
<evidence type="ECO:0000313" key="3">
    <source>
        <dbReference type="EMBL" id="MDZ5458166.1"/>
    </source>
</evidence>
<feature type="transmembrane region" description="Helical" evidence="2">
    <location>
        <begin position="263"/>
        <end position="281"/>
    </location>
</feature>
<protein>
    <submittedName>
        <fullName evidence="3">Uncharacterized protein</fullName>
    </submittedName>
</protein>